<dbReference type="AlphaFoldDB" id="A0A7X1ZDP3"/>
<dbReference type="Gene3D" id="2.60.120.330">
    <property type="entry name" value="B-lactam Antibiotic, Isopenicillin N Synthase, Chain"/>
    <property type="match status" value="1"/>
</dbReference>
<reference evidence="2 3" key="1">
    <citation type="submission" date="2019-10" db="EMBL/GenBank/DDBJ databases">
        <title>Draft whole-genome sequence of the purple nonsulfur photosynthetic bacterium Roseospira navarrensis DSM 15114.</title>
        <authorList>
            <person name="Kyndt J.A."/>
            <person name="Meyer T.E."/>
        </authorList>
    </citation>
    <scope>NUCLEOTIDE SEQUENCE [LARGE SCALE GENOMIC DNA]</scope>
    <source>
        <strain evidence="2 3">DSM 15114</strain>
    </source>
</reference>
<dbReference type="RefSeq" id="WP_153340674.1">
    <property type="nucleotide sequence ID" value="NZ_WIVE01000003.1"/>
</dbReference>
<proteinExistence type="predicted"/>
<sequence length="196" mass="22106">MKHFARLRSGIDCAPVLDEIGSLENAWDRATGRQSKVRVQREALSIPLRGRRMSAAGDVPPRDVQESRWTTLSRAFPHTRAFLKTFASAQDGALGRAKLVCLPPGHRGYPHIDRGLYYLPRDRYHLILQSPRGSFLRAGDESVCMAEGELWWFDNKQEHESVNDGDLDRIHLIFDRRPARSTSTTEAVAPSERAAS</sequence>
<dbReference type="InterPro" id="IPR027443">
    <property type="entry name" value="IPNS-like_sf"/>
</dbReference>
<comment type="caution">
    <text evidence="2">The sequence shown here is derived from an EMBL/GenBank/DDBJ whole genome shotgun (WGS) entry which is preliminary data.</text>
</comment>
<accession>A0A7X1ZDP3</accession>
<dbReference type="EMBL" id="WIVE01000003">
    <property type="protein sequence ID" value="MQX35310.1"/>
    <property type="molecule type" value="Genomic_DNA"/>
</dbReference>
<protein>
    <recommendedName>
        <fullName evidence="1">Aspartyl/asparaginy/proline hydroxylase domain-containing protein</fullName>
    </recommendedName>
</protein>
<organism evidence="2 3">
    <name type="scientific">Roseospira navarrensis</name>
    <dbReference type="NCBI Taxonomy" id="140058"/>
    <lineage>
        <taxon>Bacteria</taxon>
        <taxon>Pseudomonadati</taxon>
        <taxon>Pseudomonadota</taxon>
        <taxon>Alphaproteobacteria</taxon>
        <taxon>Rhodospirillales</taxon>
        <taxon>Rhodospirillaceae</taxon>
        <taxon>Roseospira</taxon>
    </lineage>
</organism>
<evidence type="ECO:0000259" key="1">
    <source>
        <dbReference type="Pfam" id="PF05118"/>
    </source>
</evidence>
<dbReference type="SUPFAM" id="SSF51197">
    <property type="entry name" value="Clavaminate synthase-like"/>
    <property type="match status" value="1"/>
</dbReference>
<dbReference type="Pfam" id="PF05118">
    <property type="entry name" value="Asp_Arg_Hydrox"/>
    <property type="match status" value="1"/>
</dbReference>
<keyword evidence="3" id="KW-1185">Reference proteome</keyword>
<evidence type="ECO:0000313" key="3">
    <source>
        <dbReference type="Proteomes" id="UP000434582"/>
    </source>
</evidence>
<gene>
    <name evidence="2" type="ORF">GHC57_02135</name>
</gene>
<dbReference type="Proteomes" id="UP000434582">
    <property type="component" value="Unassembled WGS sequence"/>
</dbReference>
<dbReference type="InterPro" id="IPR007803">
    <property type="entry name" value="Asp/Arg/Pro-Hydrxlase"/>
</dbReference>
<feature type="domain" description="Aspartyl/asparaginy/proline hydroxylase" evidence="1">
    <location>
        <begin position="66"/>
        <end position="175"/>
    </location>
</feature>
<evidence type="ECO:0000313" key="2">
    <source>
        <dbReference type="EMBL" id="MQX35310.1"/>
    </source>
</evidence>
<dbReference type="OrthoDB" id="21665at2"/>
<name>A0A7X1ZDP3_9PROT</name>